<proteinExistence type="predicted"/>
<dbReference type="Pfam" id="PF07686">
    <property type="entry name" value="V-set"/>
    <property type="match status" value="1"/>
</dbReference>
<dbReference type="PROSITE" id="PS50835">
    <property type="entry name" value="IG_LIKE"/>
    <property type="match status" value="1"/>
</dbReference>
<dbReference type="InterPro" id="IPR013783">
    <property type="entry name" value="Ig-like_fold"/>
</dbReference>
<dbReference type="InterPro" id="IPR051287">
    <property type="entry name" value="TCR_variable_region"/>
</dbReference>
<evidence type="ECO:0000256" key="2">
    <source>
        <dbReference type="ARBA" id="ARBA00023130"/>
    </source>
</evidence>
<dbReference type="GeneTree" id="ENSGT01030000236494"/>
<protein>
    <recommendedName>
        <fullName evidence="6">Ig-like domain-containing protein</fullName>
    </recommendedName>
</protein>
<reference evidence="8" key="1">
    <citation type="journal article" date="2014" name="PLoS ONE">
        <title>The genome and linkage map of the northern pike (Esox lucius): conserved synteny revealed between the salmonid sister group and the Neoteleostei.</title>
        <authorList>
            <person name="Rondeau E.B."/>
            <person name="Minkley D.R."/>
            <person name="Leong J.S."/>
            <person name="Messmer A.M."/>
            <person name="Jantzen J.R."/>
            <person name="von Schalburg K.R."/>
            <person name="Lemon C."/>
            <person name="Bird N.H."/>
            <person name="Koop B.F."/>
        </authorList>
    </citation>
    <scope>NUCLEOTIDE SEQUENCE</scope>
</reference>
<keyword evidence="3" id="KW-0675">Receptor</keyword>
<dbReference type="InterPro" id="IPR013106">
    <property type="entry name" value="Ig_V-set"/>
</dbReference>
<dbReference type="PANTHER" id="PTHR19367:SF18">
    <property type="entry name" value="T CELL RECEPTOR ALPHA VARIABLE 16"/>
    <property type="match status" value="1"/>
</dbReference>
<keyword evidence="5" id="KW-0391">Immunity</keyword>
<dbReference type="Proteomes" id="UP000265140">
    <property type="component" value="Chromosome 3"/>
</dbReference>
<reference evidence="7" key="3">
    <citation type="submission" date="2025-08" db="UniProtKB">
        <authorList>
            <consortium name="Ensembl"/>
        </authorList>
    </citation>
    <scope>IDENTIFICATION</scope>
</reference>
<organism evidence="7 8">
    <name type="scientific">Esox lucius</name>
    <name type="common">Northern pike</name>
    <dbReference type="NCBI Taxonomy" id="8010"/>
    <lineage>
        <taxon>Eukaryota</taxon>
        <taxon>Metazoa</taxon>
        <taxon>Chordata</taxon>
        <taxon>Craniata</taxon>
        <taxon>Vertebrata</taxon>
        <taxon>Euteleostomi</taxon>
        <taxon>Actinopterygii</taxon>
        <taxon>Neopterygii</taxon>
        <taxon>Teleostei</taxon>
        <taxon>Protacanthopterygii</taxon>
        <taxon>Esociformes</taxon>
        <taxon>Esocidae</taxon>
        <taxon>Esox</taxon>
    </lineage>
</organism>
<dbReference type="GO" id="GO:0002250">
    <property type="term" value="P:adaptive immune response"/>
    <property type="evidence" value="ECO:0007669"/>
    <property type="project" value="UniProtKB-KW"/>
</dbReference>
<evidence type="ECO:0000256" key="1">
    <source>
        <dbReference type="ARBA" id="ARBA00022729"/>
    </source>
</evidence>
<feature type="domain" description="Ig-like" evidence="6">
    <location>
        <begin position="9"/>
        <end position="127"/>
    </location>
</feature>
<dbReference type="InterPro" id="IPR007110">
    <property type="entry name" value="Ig-like_dom"/>
</dbReference>
<evidence type="ECO:0000259" key="6">
    <source>
        <dbReference type="PROSITE" id="PS50835"/>
    </source>
</evidence>
<dbReference type="SMART" id="SM00406">
    <property type="entry name" value="IGv"/>
    <property type="match status" value="1"/>
</dbReference>
<evidence type="ECO:0000313" key="7">
    <source>
        <dbReference type="Ensembl" id="ENSELUP00000070101.2"/>
    </source>
</evidence>
<evidence type="ECO:0000256" key="5">
    <source>
        <dbReference type="ARBA" id="ARBA00043266"/>
    </source>
</evidence>
<dbReference type="SUPFAM" id="SSF48726">
    <property type="entry name" value="Immunoglobulin"/>
    <property type="match status" value="1"/>
</dbReference>
<dbReference type="Ensembl" id="ENSELUT00000081225.2">
    <property type="protein sequence ID" value="ENSELUP00000070101.2"/>
    <property type="gene ID" value="ENSELUG00000028079.2"/>
</dbReference>
<dbReference type="AlphaFoldDB" id="A0A6Q2YX10"/>
<evidence type="ECO:0000256" key="3">
    <source>
        <dbReference type="ARBA" id="ARBA00023170"/>
    </source>
</evidence>
<reference evidence="7" key="4">
    <citation type="submission" date="2025-09" db="UniProtKB">
        <authorList>
            <consortium name="Ensembl"/>
        </authorList>
    </citation>
    <scope>IDENTIFICATION</scope>
</reference>
<dbReference type="PANTHER" id="PTHR19367">
    <property type="entry name" value="T-CELL RECEPTOR ALPHA CHAIN V REGION"/>
    <property type="match status" value="1"/>
</dbReference>
<dbReference type="InterPro" id="IPR036179">
    <property type="entry name" value="Ig-like_dom_sf"/>
</dbReference>
<name>A0A6Q2YX10_ESOLU</name>
<reference evidence="7" key="2">
    <citation type="submission" date="2020-02" db="EMBL/GenBank/DDBJ databases">
        <title>Esox lucius (northern pike) genome, fEsoLuc1, primary haplotype.</title>
        <authorList>
            <person name="Myers G."/>
            <person name="Karagic N."/>
            <person name="Meyer A."/>
            <person name="Pippel M."/>
            <person name="Reichard M."/>
            <person name="Winkler S."/>
            <person name="Tracey A."/>
            <person name="Sims Y."/>
            <person name="Howe K."/>
            <person name="Rhie A."/>
            <person name="Formenti G."/>
            <person name="Durbin R."/>
            <person name="Fedrigo O."/>
            <person name="Jarvis E.D."/>
        </authorList>
    </citation>
    <scope>NUCLEOTIDE SEQUENCE [LARGE SCALE GENOMIC DNA]</scope>
</reference>
<evidence type="ECO:0000256" key="4">
    <source>
        <dbReference type="ARBA" id="ARBA00023319"/>
    </source>
</evidence>
<dbReference type="GO" id="GO:0042101">
    <property type="term" value="C:T cell receptor complex"/>
    <property type="evidence" value="ECO:0007669"/>
    <property type="project" value="UniProtKB-KW"/>
</dbReference>
<evidence type="ECO:0000313" key="8">
    <source>
        <dbReference type="Proteomes" id="UP000265140"/>
    </source>
</evidence>
<sequence length="127" mass="14401">MSLFDYFLPVLHFFPECRGEDSVTQPPGDTEYVMDGSMVTLSCTYSGSVYNLQWYRQYPRSEPQFLLSTTVSSKPSINRAKPEDPRLSVKLNEERTRVDLEISSAEVTDSALYYCALRPTLTGNAEP</sequence>
<keyword evidence="8" id="KW-1185">Reference proteome</keyword>
<keyword evidence="1" id="KW-0732">Signal</keyword>
<keyword evidence="2" id="KW-1064">Adaptive immunity</keyword>
<dbReference type="Gene3D" id="2.60.40.10">
    <property type="entry name" value="Immunoglobulins"/>
    <property type="match status" value="1"/>
</dbReference>
<accession>A0A6Q2YX10</accession>
<keyword evidence="4" id="KW-0393">Immunoglobulin domain</keyword>
<keyword evidence="5" id="KW-1279">T cell receptor</keyword>